<name>A0A5A7PR75_STRAF</name>
<dbReference type="Proteomes" id="UP000325081">
    <property type="component" value="Unassembled WGS sequence"/>
</dbReference>
<accession>A0A5A7PR75</accession>
<organism evidence="2 3">
    <name type="scientific">Striga asiatica</name>
    <name type="common">Asiatic witchweed</name>
    <name type="synonym">Buchnera asiatica</name>
    <dbReference type="NCBI Taxonomy" id="4170"/>
    <lineage>
        <taxon>Eukaryota</taxon>
        <taxon>Viridiplantae</taxon>
        <taxon>Streptophyta</taxon>
        <taxon>Embryophyta</taxon>
        <taxon>Tracheophyta</taxon>
        <taxon>Spermatophyta</taxon>
        <taxon>Magnoliopsida</taxon>
        <taxon>eudicotyledons</taxon>
        <taxon>Gunneridae</taxon>
        <taxon>Pentapetalae</taxon>
        <taxon>asterids</taxon>
        <taxon>lamiids</taxon>
        <taxon>Lamiales</taxon>
        <taxon>Orobanchaceae</taxon>
        <taxon>Buchnereae</taxon>
        <taxon>Striga</taxon>
    </lineage>
</organism>
<evidence type="ECO:0000313" key="3">
    <source>
        <dbReference type="Proteomes" id="UP000325081"/>
    </source>
</evidence>
<sequence>VHSLAPPEGEDAGAAPPQMSSMRPTTTGSENIGGKMPTKLVADARRRHAVVSCVAVGGGRRLHGRHLLRRGWRRAADTRPSSPASRLAAAGGGVTAEARLRLEAVRVHSLAPSEEDNAGAAPSQMSSMRPTATGSENIGGKMPTRLVVDARRRHSVVSCVAVGGGQRLHGRHLLRRGWRRATDTRSSSPASPLASDGRVTAKARRRKAEAGGRACVEEEEIGGKIVPIVWAEFAETEV</sequence>
<feature type="non-terminal residue" evidence="2">
    <location>
        <position position="1"/>
    </location>
</feature>
<feature type="compositionally biased region" description="Polar residues" evidence="1">
    <location>
        <begin position="18"/>
        <end position="30"/>
    </location>
</feature>
<proteinExistence type="predicted"/>
<gene>
    <name evidence="2" type="ORF">STAS_11547</name>
</gene>
<keyword evidence="3" id="KW-1185">Reference proteome</keyword>
<feature type="region of interest" description="Disordered" evidence="1">
    <location>
        <begin position="1"/>
        <end position="35"/>
    </location>
</feature>
<evidence type="ECO:0000313" key="2">
    <source>
        <dbReference type="EMBL" id="GER35279.1"/>
    </source>
</evidence>
<protein>
    <submittedName>
        <fullName evidence="2">Global transcription factor group E8</fullName>
    </submittedName>
</protein>
<feature type="region of interest" description="Disordered" evidence="1">
    <location>
        <begin position="179"/>
        <end position="200"/>
    </location>
</feature>
<feature type="compositionally biased region" description="Polar residues" evidence="1">
    <location>
        <begin position="123"/>
        <end position="136"/>
    </location>
</feature>
<evidence type="ECO:0000256" key="1">
    <source>
        <dbReference type="SAM" id="MobiDB-lite"/>
    </source>
</evidence>
<dbReference type="EMBL" id="BKCP01004961">
    <property type="protein sequence ID" value="GER35279.1"/>
    <property type="molecule type" value="Genomic_DNA"/>
</dbReference>
<reference evidence="3" key="1">
    <citation type="journal article" date="2019" name="Curr. Biol.">
        <title>Genome Sequence of Striga asiatica Provides Insight into the Evolution of Plant Parasitism.</title>
        <authorList>
            <person name="Yoshida S."/>
            <person name="Kim S."/>
            <person name="Wafula E.K."/>
            <person name="Tanskanen J."/>
            <person name="Kim Y.M."/>
            <person name="Honaas L."/>
            <person name="Yang Z."/>
            <person name="Spallek T."/>
            <person name="Conn C.E."/>
            <person name="Ichihashi Y."/>
            <person name="Cheong K."/>
            <person name="Cui S."/>
            <person name="Der J.P."/>
            <person name="Gundlach H."/>
            <person name="Jiao Y."/>
            <person name="Hori C."/>
            <person name="Ishida J.K."/>
            <person name="Kasahara H."/>
            <person name="Kiba T."/>
            <person name="Kim M.S."/>
            <person name="Koo N."/>
            <person name="Laohavisit A."/>
            <person name="Lee Y.H."/>
            <person name="Lumba S."/>
            <person name="McCourt P."/>
            <person name="Mortimer J.C."/>
            <person name="Mutuku J.M."/>
            <person name="Nomura T."/>
            <person name="Sasaki-Sekimoto Y."/>
            <person name="Seto Y."/>
            <person name="Wang Y."/>
            <person name="Wakatake T."/>
            <person name="Sakakibara H."/>
            <person name="Demura T."/>
            <person name="Yamaguchi S."/>
            <person name="Yoneyama K."/>
            <person name="Manabe R.I."/>
            <person name="Nelson D.C."/>
            <person name="Schulman A.H."/>
            <person name="Timko M.P."/>
            <person name="dePamphilis C.W."/>
            <person name="Choi D."/>
            <person name="Shirasu K."/>
        </authorList>
    </citation>
    <scope>NUCLEOTIDE SEQUENCE [LARGE SCALE GENOMIC DNA]</scope>
    <source>
        <strain evidence="3">cv. UVA1</strain>
    </source>
</reference>
<feature type="region of interest" description="Disordered" evidence="1">
    <location>
        <begin position="110"/>
        <end position="141"/>
    </location>
</feature>
<comment type="caution">
    <text evidence="2">The sequence shown here is derived from an EMBL/GenBank/DDBJ whole genome shotgun (WGS) entry which is preliminary data.</text>
</comment>
<dbReference type="AlphaFoldDB" id="A0A5A7PR75"/>